<dbReference type="RefSeq" id="WP_236247209.1">
    <property type="nucleotide sequence ID" value="NZ_BQKM01000009.1"/>
</dbReference>
<protein>
    <recommendedName>
        <fullName evidence="2">ATPase dynein-related AAA domain-containing protein</fullName>
    </recommendedName>
</protein>
<dbReference type="Gene3D" id="3.40.50.300">
    <property type="entry name" value="P-loop containing nucleotide triphosphate hydrolases"/>
    <property type="match status" value="1"/>
</dbReference>
<sequence length="823" mass="93835">MGKKSSNKFGPQQIPAAAPSAAGMARASVEQQVNVWSASFESASKAYQSFDMTLDISVEREWLRSVYERFEGDSDLVRWIEQFAMLCKELVRFKERLHDEYSERWAAASKLAETAEVAALAQVAEQEALVAVRSGLDAEKVELEAEWNKLLDAQQAWDQKVAVHLEAERSLNMREANAQAGFVAQNEAALRQLEAQQRQQVRQHEADLQTLREDKHQLDGEISQAARRLAEVKFSCTEAEAERVRLLDQREHDIKQKVVELDRARSRLDREWADIQAEGKALQQRLDEEMASERANHQQLVAKLEEQRDRAWSKANELKEQLLDIQELKQSLGEVSGAEILQQLDALRQENRELKRSLEQSDTAQLQRDNDYLRDSKADLEREVAELRPERDELRRELSSKRVASTELEAVAREKRVLEQHKNTLAVHIDDLESRIEQLTSAQKTQTPFPAMSLMDSERDYRARMDLDEVPDLETFASQLQHRIAKAEKHVELFYPIEDIRVLLGGLAMSQLHVFQGISGTGKTSLAKAFAKAMGGFCTDIAVQAGWRDRDDLLGHYNAFERRFYEKDCLQALYKAQTPRWDDTCNIILLDEMNLSRPEQYFAEFLSALEKNNPDERLISLSETSLPNAPAMLAEGRKIRVPANVWFIGTANHDETTNELADKTYDRAHVMTLPKQDERFPIKTFEPANYSYRSLRKAFGKARAERKGEVVQLLKDLTSDAFTEQLGSQFELGWGNRFEKQALDFIPVMLACGASSGEALDHLLATRVMRPGKVTGRYNVSAETLRNLKGALEDFWISADLAGDPRKSMELLEADIRRLDGRS</sequence>
<evidence type="ECO:0000259" key="2">
    <source>
        <dbReference type="Pfam" id="PF07728"/>
    </source>
</evidence>
<keyword evidence="1" id="KW-0175">Coiled coil</keyword>
<reference evidence="3 4" key="1">
    <citation type="submission" date="2021-12" db="EMBL/GenBank/DDBJ databases">
        <title>Characterization of novel class B3 metallo-beta-lactamase from novel Pseudomonas species.</title>
        <authorList>
            <person name="Yamada K."/>
            <person name="Aoki K."/>
            <person name="Ishii Y."/>
        </authorList>
    </citation>
    <scope>NUCLEOTIDE SEQUENCE [LARGE SCALE GENOMIC DNA]</scope>
    <source>
        <strain evidence="3 4">TUM20286</strain>
    </source>
</reference>
<feature type="coiled-coil region" evidence="1">
    <location>
        <begin position="283"/>
        <end position="397"/>
    </location>
</feature>
<evidence type="ECO:0000256" key="1">
    <source>
        <dbReference type="SAM" id="Coils"/>
    </source>
</evidence>
<evidence type="ECO:0000313" key="3">
    <source>
        <dbReference type="EMBL" id="GJN54096.1"/>
    </source>
</evidence>
<dbReference type="InterPro" id="IPR027417">
    <property type="entry name" value="P-loop_NTPase"/>
</dbReference>
<dbReference type="EMBL" id="BQKM01000009">
    <property type="protein sequence ID" value="GJN54096.1"/>
    <property type="molecule type" value="Genomic_DNA"/>
</dbReference>
<proteinExistence type="predicted"/>
<evidence type="ECO:0000313" key="4">
    <source>
        <dbReference type="Proteomes" id="UP001054892"/>
    </source>
</evidence>
<name>A0ABQ4W3S2_9PSED</name>
<dbReference type="SUPFAM" id="SSF52540">
    <property type="entry name" value="P-loop containing nucleoside triphosphate hydrolases"/>
    <property type="match status" value="1"/>
</dbReference>
<dbReference type="Proteomes" id="UP001054892">
    <property type="component" value="Unassembled WGS sequence"/>
</dbReference>
<comment type="caution">
    <text evidence="3">The sequence shown here is derived from an EMBL/GenBank/DDBJ whole genome shotgun (WGS) entry which is preliminary data.</text>
</comment>
<feature type="coiled-coil region" evidence="1">
    <location>
        <begin position="183"/>
        <end position="228"/>
    </location>
</feature>
<accession>A0ABQ4W3S2</accession>
<organism evidence="3 4">
    <name type="scientific">Pseudomonas tohonis</name>
    <dbReference type="NCBI Taxonomy" id="2725477"/>
    <lineage>
        <taxon>Bacteria</taxon>
        <taxon>Pseudomonadati</taxon>
        <taxon>Pseudomonadota</taxon>
        <taxon>Gammaproteobacteria</taxon>
        <taxon>Pseudomonadales</taxon>
        <taxon>Pseudomonadaceae</taxon>
        <taxon>Pseudomonas</taxon>
    </lineage>
</organism>
<feature type="domain" description="ATPase dynein-related AAA" evidence="2">
    <location>
        <begin position="515"/>
        <end position="667"/>
    </location>
</feature>
<dbReference type="InterPro" id="IPR011704">
    <property type="entry name" value="ATPase_dyneun-rel_AAA"/>
</dbReference>
<keyword evidence="4" id="KW-1185">Reference proteome</keyword>
<gene>
    <name evidence="3" type="ORF">TUM20286_38480</name>
</gene>
<dbReference type="Pfam" id="PF07728">
    <property type="entry name" value="AAA_5"/>
    <property type="match status" value="1"/>
</dbReference>